<evidence type="ECO:0000256" key="3">
    <source>
        <dbReference type="RuleBase" id="RU003560"/>
    </source>
</evidence>
<evidence type="ECO:0000256" key="2">
    <source>
        <dbReference type="ARBA" id="ARBA00022898"/>
    </source>
</evidence>
<dbReference type="Proteomes" id="UP001164746">
    <property type="component" value="Chromosome 2"/>
</dbReference>
<feature type="compositionally biased region" description="Acidic residues" evidence="4">
    <location>
        <begin position="472"/>
        <end position="481"/>
    </location>
</feature>
<organism evidence="5 6">
    <name type="scientific">Mya arenaria</name>
    <name type="common">Soft-shell clam</name>
    <dbReference type="NCBI Taxonomy" id="6604"/>
    <lineage>
        <taxon>Eukaryota</taxon>
        <taxon>Metazoa</taxon>
        <taxon>Spiralia</taxon>
        <taxon>Lophotrochozoa</taxon>
        <taxon>Mollusca</taxon>
        <taxon>Bivalvia</taxon>
        <taxon>Autobranchia</taxon>
        <taxon>Heteroconchia</taxon>
        <taxon>Euheterodonta</taxon>
        <taxon>Imparidentia</taxon>
        <taxon>Neoheterodontei</taxon>
        <taxon>Myida</taxon>
        <taxon>Myoidea</taxon>
        <taxon>Myidae</taxon>
        <taxon>Mya</taxon>
    </lineage>
</organism>
<name>A0ABY7DIG3_MYAAR</name>
<dbReference type="Pfam" id="PF00202">
    <property type="entry name" value="Aminotran_3"/>
    <property type="match status" value="1"/>
</dbReference>
<dbReference type="Gene3D" id="3.40.640.10">
    <property type="entry name" value="Type I PLP-dependent aspartate aminotransferase-like (Major domain)"/>
    <property type="match status" value="2"/>
</dbReference>
<dbReference type="PANTHER" id="PTHR45688">
    <property type="match status" value="1"/>
</dbReference>
<keyword evidence="2 3" id="KW-0663">Pyridoxal phosphate</keyword>
<dbReference type="InterPro" id="IPR005814">
    <property type="entry name" value="Aminotrans_3"/>
</dbReference>
<feature type="compositionally biased region" description="Basic and acidic residues" evidence="4">
    <location>
        <begin position="482"/>
        <end position="492"/>
    </location>
</feature>
<accession>A0ABY7DIG3</accession>
<feature type="region of interest" description="Disordered" evidence="4">
    <location>
        <begin position="467"/>
        <end position="492"/>
    </location>
</feature>
<comment type="similarity">
    <text evidence="1 3">Belongs to the class-III pyridoxal-phosphate-dependent aminotransferase family.</text>
</comment>
<gene>
    <name evidence="5" type="ORF">MAR_028820</name>
</gene>
<dbReference type="Gene3D" id="3.90.1150.10">
    <property type="entry name" value="Aspartate Aminotransferase, domain 1"/>
    <property type="match status" value="2"/>
</dbReference>
<dbReference type="PANTHER" id="PTHR45688:SF13">
    <property type="entry name" value="ALANINE--GLYOXYLATE AMINOTRANSFERASE 2-LIKE"/>
    <property type="match status" value="1"/>
</dbReference>
<dbReference type="EMBL" id="CP111013">
    <property type="protein sequence ID" value="WAQ96130.1"/>
    <property type="molecule type" value="Genomic_DNA"/>
</dbReference>
<protein>
    <submittedName>
        <fullName evidence="5">AT2L1-like protein</fullName>
    </submittedName>
</protein>
<evidence type="ECO:0000313" key="5">
    <source>
        <dbReference type="EMBL" id="WAQ96130.1"/>
    </source>
</evidence>
<reference evidence="5" key="1">
    <citation type="submission" date="2022-11" db="EMBL/GenBank/DDBJ databases">
        <title>Centuries of genome instability and evolution in soft-shell clam transmissible cancer (bioRxiv).</title>
        <authorList>
            <person name="Hart S.F.M."/>
            <person name="Yonemitsu M.A."/>
            <person name="Giersch R.M."/>
            <person name="Beal B.F."/>
            <person name="Arriagada G."/>
            <person name="Davis B.W."/>
            <person name="Ostrander E.A."/>
            <person name="Goff S.P."/>
            <person name="Metzger M.J."/>
        </authorList>
    </citation>
    <scope>NUCLEOTIDE SEQUENCE</scope>
    <source>
        <strain evidence="5">MELC-2E11</strain>
        <tissue evidence="5">Siphon/mantle</tissue>
    </source>
</reference>
<dbReference type="CDD" id="cd00610">
    <property type="entry name" value="OAT_like"/>
    <property type="match status" value="1"/>
</dbReference>
<dbReference type="PROSITE" id="PS00600">
    <property type="entry name" value="AA_TRANSFER_CLASS_3"/>
    <property type="match status" value="1"/>
</dbReference>
<evidence type="ECO:0000256" key="1">
    <source>
        <dbReference type="ARBA" id="ARBA00008954"/>
    </source>
</evidence>
<dbReference type="SUPFAM" id="SSF53383">
    <property type="entry name" value="PLP-dependent transferases"/>
    <property type="match status" value="1"/>
</dbReference>
<evidence type="ECO:0000313" key="6">
    <source>
        <dbReference type="Proteomes" id="UP001164746"/>
    </source>
</evidence>
<proteinExistence type="inferred from homology"/>
<keyword evidence="6" id="KW-1185">Reference proteome</keyword>
<dbReference type="InterPro" id="IPR015424">
    <property type="entry name" value="PyrdxlP-dep_Trfase"/>
</dbReference>
<evidence type="ECO:0000256" key="4">
    <source>
        <dbReference type="SAM" id="MobiDB-lite"/>
    </source>
</evidence>
<sequence length="492" mass="54807">MKLYETSFVAVSLKMIEWFRMKRSDKSNTVKKAIMPEKPNTLTFKQTLKMRRNYVGRSCKLHYEVAPLKIVRGSKQYLYDDSGNEYLDCVNNISHVGHCHPHVVNAGQEQMSKLMTCFGFLSDLQVAYAKRIVEMLPENLCVCYFLNSGAYHGNTENLIKISPSRLKQHNMPIDDWVHVVPCPDVYRGKYREDNVSPGHLYANEVKVAIAKALDKGRTISAFICEPVMTSAGTVVPPANFFKLVYRYVREAGGVCIADEVQTGLGRCGEAYWAFESHDVVPDIITLGKPMGNGHPMSMVVTTKEISDSLKEFSSAYGGNPVACAMGMAVLDVIRNEHLLSSAKSVGKCLKDGFQAILQKHRLMGDVRGAGMLVGVEIVEDKESRKPNKDAAEALVYKLKEKKIITSNEGPDKNVIIFQPPMCFTCENAATVVKAVDDALTEVEEEDRQVSMSSDIIVPLSVITASKHKLSSDDEDDDDEYESPSKRFYEGVD</sequence>
<dbReference type="InterPro" id="IPR015421">
    <property type="entry name" value="PyrdxlP-dep_Trfase_major"/>
</dbReference>
<dbReference type="InterPro" id="IPR015422">
    <property type="entry name" value="PyrdxlP-dep_Trfase_small"/>
</dbReference>
<dbReference type="InterPro" id="IPR049704">
    <property type="entry name" value="Aminotrans_3_PPA_site"/>
</dbReference>